<evidence type="ECO:0000313" key="2">
    <source>
        <dbReference type="Proteomes" id="UP000291831"/>
    </source>
</evidence>
<proteinExistence type="predicted"/>
<sequence>MAYKLCMVMVKIMVVQIVLFNYYTPQLCYGWDKEEYSQMELLDF</sequence>
<accession>A0A8B3S0Y3</accession>
<evidence type="ECO:0000313" key="1">
    <source>
        <dbReference type="EMBL" id="RZB29145.1"/>
    </source>
</evidence>
<gene>
    <name evidence="1" type="ORF">AEth_01477</name>
</gene>
<protein>
    <submittedName>
        <fullName evidence="1">Uncharacterized protein</fullName>
    </submittedName>
</protein>
<organism evidence="1 2">
    <name type="scientific">Candidatus Argoarchaeum ethanivorans</name>
    <dbReference type="NCBI Taxonomy" id="2608793"/>
    <lineage>
        <taxon>Archaea</taxon>
        <taxon>Methanobacteriati</taxon>
        <taxon>Methanobacteriota</taxon>
        <taxon>Stenosarchaea group</taxon>
        <taxon>Methanomicrobia</taxon>
        <taxon>Methanosarcinales</taxon>
        <taxon>Methanosarcinales incertae sedis</taxon>
        <taxon>GOM Arc I cluster</taxon>
        <taxon>Candidatus Argoarchaeum</taxon>
    </lineage>
</organism>
<dbReference type="EMBL" id="RPGO01000032">
    <property type="protein sequence ID" value="RZB29145.1"/>
    <property type="molecule type" value="Genomic_DNA"/>
</dbReference>
<dbReference type="Proteomes" id="UP000291831">
    <property type="component" value="Unassembled WGS sequence"/>
</dbReference>
<reference evidence="2" key="1">
    <citation type="submission" date="2019-01" db="EMBL/GenBank/DDBJ databases">
        <title>Anaerobic oxidation of ethane by archaea from a marine hydrocarbon seep.</title>
        <authorList>
            <person name="Musat F."/>
        </authorList>
    </citation>
    <scope>NUCLEOTIDE SEQUENCE [LARGE SCALE GENOMIC DNA]</scope>
</reference>
<comment type="caution">
    <text evidence="1">The sequence shown here is derived from an EMBL/GenBank/DDBJ whole genome shotgun (WGS) entry which is preliminary data.</text>
</comment>
<dbReference type="AlphaFoldDB" id="A0A8B3S0Y3"/>
<name>A0A8B3S0Y3_9EURY</name>